<dbReference type="EMBL" id="JAWDEY010000005">
    <property type="protein sequence ID" value="KAK6590654.1"/>
    <property type="molecule type" value="Genomic_DNA"/>
</dbReference>
<feature type="chain" id="PRO_5043609093" evidence="2">
    <location>
        <begin position="24"/>
        <end position="939"/>
    </location>
</feature>
<gene>
    <name evidence="3" type="ORF">RS030_142128</name>
</gene>
<keyword evidence="4" id="KW-1185">Reference proteome</keyword>
<sequence>MYKNRWLFLLYLVFSVAVRNVELKPGISASHGKILASGATSRQNQPTADATSGSGNSLILESGLNSGSSATLGAGLGLGSNVNSNSGGRTFVHDKGMFTPPRMEPPVQPKLICPKNFDLVGDSCVFIQSIPANIECPHGYEVLKKDFNLECIKVNLVDARFDCPNGKPPKFLENNAFCPSEYFENPSIRCPSGTIQKGDECITIDTKPPTLSCSEGYSLDDNSNCKQVIEHKPMLNCPPETTLDKTTMACVARVIVEPLEVCPPGAIPVKSRDLVDMKSLLNRISTGREENQHRYLQEIPTLGLMNQKNGQATRGNSPNSRSSDMSTSNINNNSNINSGYKSSTNVNNSHNMNNTGRNGNNSYENGNNKVNIGTENYIPVSNNAGQFSQGSLGANGNQQMSNNLINKNTHEEQVDTFYQALYDSSKDLKNSGGIINESLLGDEIICLILKYTKPHVECPPGLELSKDGICTHYDSFTPKKTCEGGIEPDSDNMCVIEKLLPAEVECPKGYTLDIMSGMCVKKETEEIICPEGTALNKKTMKCEVDPKCPESFTMNNTTLICEREKTVPPHPKCPEGTEYDEESDSCKTKDAQLPLIMCPEGYEERGDDCVLEKNIPASFYCPPDYYQTNKNACVKWYQDYMLQCPQFLELKEESFAYRTDLVPPPGAGRGPVVPFIEVGRRLQEYGNSRYNQFSDMQMGMGLGNNIYVSHGNRNADMEGERGSYNNQNRERVQKQQFESLSSQTPIVIRSYKTRGMVCFGWGRRYKMIVNCPEGTVLLNEKCVETRITEPDNLCTKGYTYNEAEMVCEYQEKAMPNMECPPFTSLTISVNGSPVCLGNKREPAEVTCPTGFDWIANTLKCQSQEFAQPNIGCVKGYSIVKEKTGTFCQMRNTIKPTPSCPPEYRYDDVNKICIYEVKLHDVRERSEYMQNVRTNFYYTS</sequence>
<feature type="compositionally biased region" description="Polar residues" evidence="1">
    <location>
        <begin position="304"/>
        <end position="321"/>
    </location>
</feature>
<organism evidence="3 4">
    <name type="scientific">Cryptosporidium xiaoi</name>
    <dbReference type="NCBI Taxonomy" id="659607"/>
    <lineage>
        <taxon>Eukaryota</taxon>
        <taxon>Sar</taxon>
        <taxon>Alveolata</taxon>
        <taxon>Apicomplexa</taxon>
        <taxon>Conoidasida</taxon>
        <taxon>Coccidia</taxon>
        <taxon>Eucoccidiorida</taxon>
        <taxon>Eimeriorina</taxon>
        <taxon>Cryptosporidiidae</taxon>
        <taxon>Cryptosporidium</taxon>
    </lineage>
</organism>
<evidence type="ECO:0000313" key="3">
    <source>
        <dbReference type="EMBL" id="KAK6590654.1"/>
    </source>
</evidence>
<dbReference type="AlphaFoldDB" id="A0AAV9Y1D6"/>
<protein>
    <submittedName>
        <fullName evidence="3">Oocyst wall 4</fullName>
    </submittedName>
</protein>
<evidence type="ECO:0000313" key="4">
    <source>
        <dbReference type="Proteomes" id="UP001311799"/>
    </source>
</evidence>
<name>A0AAV9Y1D6_9CRYT</name>
<feature type="compositionally biased region" description="Low complexity" evidence="1">
    <location>
        <begin position="322"/>
        <end position="370"/>
    </location>
</feature>
<feature type="region of interest" description="Disordered" evidence="1">
    <location>
        <begin position="302"/>
        <end position="370"/>
    </location>
</feature>
<evidence type="ECO:0000256" key="2">
    <source>
        <dbReference type="SAM" id="SignalP"/>
    </source>
</evidence>
<dbReference type="InterPro" id="IPR009030">
    <property type="entry name" value="Growth_fac_rcpt_cys_sf"/>
</dbReference>
<reference evidence="3 4" key="1">
    <citation type="submission" date="2023-10" db="EMBL/GenBank/DDBJ databases">
        <title>Comparative genomics analysis reveals potential genetic determinants of host preference in Cryptosporidium xiaoi.</title>
        <authorList>
            <person name="Xiao L."/>
            <person name="Li J."/>
        </authorList>
    </citation>
    <scope>NUCLEOTIDE SEQUENCE [LARGE SCALE GENOMIC DNA]</scope>
    <source>
        <strain evidence="3 4">52996</strain>
    </source>
</reference>
<accession>A0AAV9Y1D6</accession>
<evidence type="ECO:0000256" key="1">
    <source>
        <dbReference type="SAM" id="MobiDB-lite"/>
    </source>
</evidence>
<keyword evidence="2" id="KW-0732">Signal</keyword>
<dbReference type="SUPFAM" id="SSF57184">
    <property type="entry name" value="Growth factor receptor domain"/>
    <property type="match status" value="1"/>
</dbReference>
<comment type="caution">
    <text evidence="3">The sequence shown here is derived from an EMBL/GenBank/DDBJ whole genome shotgun (WGS) entry which is preliminary data.</text>
</comment>
<dbReference type="Proteomes" id="UP001311799">
    <property type="component" value="Unassembled WGS sequence"/>
</dbReference>
<proteinExistence type="predicted"/>
<feature type="signal peptide" evidence="2">
    <location>
        <begin position="1"/>
        <end position="23"/>
    </location>
</feature>